<keyword evidence="2" id="KW-1185">Reference proteome</keyword>
<protein>
    <submittedName>
        <fullName evidence="1">Uncharacterized protein</fullName>
    </submittedName>
</protein>
<accession>A0A512JFV3</accession>
<name>A0A512JFV3_9HYPH</name>
<comment type="caution">
    <text evidence="1">The sequence shown here is derived from an EMBL/GenBank/DDBJ whole genome shotgun (WGS) entry which is preliminary data.</text>
</comment>
<organism evidence="1 2">
    <name type="scientific">Methylobacterium gnaphalii</name>
    <dbReference type="NCBI Taxonomy" id="1010610"/>
    <lineage>
        <taxon>Bacteria</taxon>
        <taxon>Pseudomonadati</taxon>
        <taxon>Pseudomonadota</taxon>
        <taxon>Alphaproteobacteria</taxon>
        <taxon>Hyphomicrobiales</taxon>
        <taxon>Methylobacteriaceae</taxon>
        <taxon>Methylobacterium</taxon>
    </lineage>
</organism>
<evidence type="ECO:0000313" key="2">
    <source>
        <dbReference type="Proteomes" id="UP000321750"/>
    </source>
</evidence>
<gene>
    <name evidence="1" type="ORF">MGN01_06630</name>
</gene>
<evidence type="ECO:0000313" key="1">
    <source>
        <dbReference type="EMBL" id="GEP08818.1"/>
    </source>
</evidence>
<dbReference type="EMBL" id="BJZV01000002">
    <property type="protein sequence ID" value="GEP08818.1"/>
    <property type="molecule type" value="Genomic_DNA"/>
</dbReference>
<sequence>MLLTSPALAKARLGHERALHYHAPARNLPPEVRYRDPRYVSPRRRAPHFRTPDFLIHAYLPRNTDAPLYNEPPSRFPLR</sequence>
<reference evidence="1 2" key="1">
    <citation type="submission" date="2019-07" db="EMBL/GenBank/DDBJ databases">
        <title>Whole genome shotgun sequence of Methylobacterium gnaphalii NBRC 107716.</title>
        <authorList>
            <person name="Hosoyama A."/>
            <person name="Uohara A."/>
            <person name="Ohji S."/>
            <person name="Ichikawa N."/>
        </authorList>
    </citation>
    <scope>NUCLEOTIDE SEQUENCE [LARGE SCALE GENOMIC DNA]</scope>
    <source>
        <strain evidence="1 2">NBRC 107716</strain>
    </source>
</reference>
<dbReference type="AlphaFoldDB" id="A0A512JFV3"/>
<proteinExistence type="predicted"/>
<dbReference type="Proteomes" id="UP000321750">
    <property type="component" value="Unassembled WGS sequence"/>
</dbReference>